<evidence type="ECO:0000313" key="2">
    <source>
        <dbReference type="EMBL" id="XDP46974.1"/>
    </source>
</evidence>
<keyword evidence="1" id="KW-0472">Membrane</keyword>
<proteinExistence type="predicted"/>
<keyword evidence="1" id="KW-1133">Transmembrane helix</keyword>
<dbReference type="RefSeq" id="WP_369047156.1">
    <property type="nucleotide sequence ID" value="NZ_CP163302.1"/>
</dbReference>
<protein>
    <submittedName>
        <fullName evidence="2">Uncharacterized protein</fullName>
    </submittedName>
</protein>
<dbReference type="AlphaFoldDB" id="A0AB39L9T9"/>
<dbReference type="KEGG" id="spue:AB5L97_08315"/>
<keyword evidence="1" id="KW-0812">Transmembrane</keyword>
<feature type="transmembrane region" description="Helical" evidence="1">
    <location>
        <begin position="64"/>
        <end position="84"/>
    </location>
</feature>
<sequence>MMGRASDLDSPLGQDDLSVRRAAKTAIGAAGVWLIGIAPIPRVYTEPDAAKRLELLKAGRVEWVLGEHLAAAGTAAVPAAFARLAIALPAGRAKKLVAVAASALLAGAPLFVSEIATRTSDIEWFAARRGALWPFRTYAWLHVVALGSLAGALWSMPGHRREAAAVGLLATGTGAVLARTGDVVPAVFYLGEQIAAASLLRRKAG</sequence>
<feature type="transmembrane region" description="Helical" evidence="1">
    <location>
        <begin position="96"/>
        <end position="117"/>
    </location>
</feature>
<evidence type="ECO:0000256" key="1">
    <source>
        <dbReference type="SAM" id="Phobius"/>
    </source>
</evidence>
<gene>
    <name evidence="2" type="ORF">AB5L97_08315</name>
</gene>
<feature type="transmembrane region" description="Helical" evidence="1">
    <location>
        <begin position="26"/>
        <end position="44"/>
    </location>
</feature>
<name>A0AB39L9T9_9MICC</name>
<accession>A0AB39L9T9</accession>
<feature type="transmembrane region" description="Helical" evidence="1">
    <location>
        <begin position="137"/>
        <end position="154"/>
    </location>
</feature>
<organism evidence="2">
    <name type="scientific">Sinomonas puerhi</name>
    <dbReference type="NCBI Taxonomy" id="3238584"/>
    <lineage>
        <taxon>Bacteria</taxon>
        <taxon>Bacillati</taxon>
        <taxon>Actinomycetota</taxon>
        <taxon>Actinomycetes</taxon>
        <taxon>Micrococcales</taxon>
        <taxon>Micrococcaceae</taxon>
        <taxon>Sinomonas</taxon>
    </lineage>
</organism>
<dbReference type="EMBL" id="CP163302">
    <property type="protein sequence ID" value="XDP46974.1"/>
    <property type="molecule type" value="Genomic_DNA"/>
</dbReference>
<reference evidence="2" key="1">
    <citation type="submission" date="2024-07" db="EMBL/GenBank/DDBJ databases">
        <authorList>
            <person name="fu j."/>
        </authorList>
    </citation>
    <scope>NUCLEOTIDE SEQUENCE</scope>
    <source>
        <strain evidence="2">P10A9</strain>
    </source>
</reference>